<organism evidence="1 2">
    <name type="scientific">Kitasatospora cathayae</name>
    <dbReference type="NCBI Taxonomy" id="3004092"/>
    <lineage>
        <taxon>Bacteria</taxon>
        <taxon>Bacillati</taxon>
        <taxon>Actinomycetota</taxon>
        <taxon>Actinomycetes</taxon>
        <taxon>Kitasatosporales</taxon>
        <taxon>Streptomycetaceae</taxon>
        <taxon>Kitasatospora</taxon>
    </lineage>
</organism>
<evidence type="ECO:0000313" key="2">
    <source>
        <dbReference type="Proteomes" id="UP001212821"/>
    </source>
</evidence>
<keyword evidence="2" id="KW-1185">Reference proteome</keyword>
<geneLocation type="plasmid" evidence="1 2">
    <name>punmamed4</name>
</geneLocation>
<dbReference type="Proteomes" id="UP001212821">
    <property type="component" value="Plasmid punmamed4"/>
</dbReference>
<dbReference type="EMBL" id="CP115453">
    <property type="protein sequence ID" value="WBP92159.1"/>
    <property type="molecule type" value="Genomic_DNA"/>
</dbReference>
<gene>
    <name evidence="1" type="ORF">O1G21_41165</name>
</gene>
<sequence>MSTEGVPGMQVSQAGEIAERIIQGLGWQDATVQMGHLHYQRRITHLPSGLWIGIDAPYRRATLVAGRIGPDGTYADPAPDCVPVGPIDGGDTEALLGTVRELLRTLP</sequence>
<protein>
    <submittedName>
        <fullName evidence="1">Uncharacterized protein</fullName>
    </submittedName>
</protein>
<proteinExistence type="predicted"/>
<evidence type="ECO:0000313" key="1">
    <source>
        <dbReference type="EMBL" id="WBP92159.1"/>
    </source>
</evidence>
<dbReference type="RefSeq" id="WP_270151894.1">
    <property type="nucleotide sequence ID" value="NZ_CP115453.1"/>
</dbReference>
<keyword evidence="1" id="KW-0614">Plasmid</keyword>
<accession>A0ABY7QH54</accession>
<reference evidence="1 2" key="1">
    <citation type="submission" date="2022-12" db="EMBL/GenBank/DDBJ databases">
        <title>HUAS 3-15.</title>
        <authorList>
            <person name="Mo P."/>
        </authorList>
    </citation>
    <scope>NUCLEOTIDE SEQUENCE [LARGE SCALE GENOMIC DNA]</scope>
    <source>
        <strain evidence="1 2">HUAS 3-15</strain>
        <plasmid evidence="1 2">punmamed4</plasmid>
    </source>
</reference>
<name>A0ABY7QH54_9ACTN</name>